<accession>A0A397SWS7</accession>
<dbReference type="Gene3D" id="1.10.640.10">
    <property type="entry name" value="Haem peroxidase domain superfamily, animal type"/>
    <property type="match status" value="1"/>
</dbReference>
<comment type="caution">
    <text evidence="7">The sequence shown here is derived from an EMBL/GenBank/DDBJ whole genome shotgun (WGS) entry which is preliminary data.</text>
</comment>
<keyword evidence="1 6" id="KW-0349">Heme</keyword>
<keyword evidence="7" id="KW-0575">Peroxidase</keyword>
<dbReference type="SUPFAM" id="SSF48113">
    <property type="entry name" value="Heme-dependent peroxidases"/>
    <property type="match status" value="1"/>
</dbReference>
<gene>
    <name evidence="7" type="ORF">C1645_712148</name>
</gene>
<dbReference type="AlphaFoldDB" id="A0A397SWS7"/>
<evidence type="ECO:0000256" key="6">
    <source>
        <dbReference type="PIRSR" id="PIRSR619791-2"/>
    </source>
</evidence>
<dbReference type="GO" id="GO:0051213">
    <property type="term" value="F:dioxygenase activity"/>
    <property type="evidence" value="ECO:0007669"/>
    <property type="project" value="UniProtKB-KW"/>
</dbReference>
<name>A0A397SWS7_9GLOM</name>
<dbReference type="InterPro" id="IPR037120">
    <property type="entry name" value="Haem_peroxidase_sf_animal"/>
</dbReference>
<dbReference type="PANTHER" id="PTHR11903:SF37">
    <property type="entry name" value="PSI-PRODUCING OXYGENASE A"/>
    <property type="match status" value="1"/>
</dbReference>
<evidence type="ECO:0000313" key="8">
    <source>
        <dbReference type="Proteomes" id="UP000265703"/>
    </source>
</evidence>
<keyword evidence="3" id="KW-0223">Dioxygenase</keyword>
<dbReference type="GO" id="GO:0046872">
    <property type="term" value="F:metal ion binding"/>
    <property type="evidence" value="ECO:0007669"/>
    <property type="project" value="UniProtKB-KW"/>
</dbReference>
<dbReference type="PROSITE" id="PS50292">
    <property type="entry name" value="PEROXIDASE_3"/>
    <property type="match status" value="1"/>
</dbReference>
<dbReference type="GO" id="GO:0004601">
    <property type="term" value="F:peroxidase activity"/>
    <property type="evidence" value="ECO:0007669"/>
    <property type="project" value="UniProtKB-KW"/>
</dbReference>
<keyword evidence="5 6" id="KW-0408">Iron</keyword>
<dbReference type="Proteomes" id="UP000265703">
    <property type="component" value="Unassembled WGS sequence"/>
</dbReference>
<reference evidence="7 8" key="1">
    <citation type="submission" date="2018-06" db="EMBL/GenBank/DDBJ databases">
        <title>Comparative genomics reveals the genomic features of Rhizophagus irregularis, R. cerebriforme, R. diaphanum and Gigaspora rosea, and their symbiotic lifestyle signature.</title>
        <authorList>
            <person name="Morin E."/>
            <person name="San Clemente H."/>
            <person name="Chen E.C.H."/>
            <person name="De La Providencia I."/>
            <person name="Hainaut M."/>
            <person name="Kuo A."/>
            <person name="Kohler A."/>
            <person name="Murat C."/>
            <person name="Tang N."/>
            <person name="Roy S."/>
            <person name="Loubradou J."/>
            <person name="Henrissat B."/>
            <person name="Grigoriev I.V."/>
            <person name="Corradi N."/>
            <person name="Roux C."/>
            <person name="Martin F.M."/>
        </authorList>
    </citation>
    <scope>NUCLEOTIDE SEQUENCE [LARGE SCALE GENOMIC DNA]</scope>
    <source>
        <strain evidence="7 8">DAOM 227022</strain>
    </source>
</reference>
<dbReference type="GO" id="GO:0020037">
    <property type="term" value="F:heme binding"/>
    <property type="evidence" value="ECO:0007669"/>
    <property type="project" value="InterPro"/>
</dbReference>
<evidence type="ECO:0000256" key="3">
    <source>
        <dbReference type="ARBA" id="ARBA00022964"/>
    </source>
</evidence>
<dbReference type="InterPro" id="IPR034812">
    <property type="entry name" value="Ppo-like_N"/>
</dbReference>
<dbReference type="PANTHER" id="PTHR11903">
    <property type="entry name" value="PROSTAGLANDIN G/H SYNTHASE"/>
    <property type="match status" value="1"/>
</dbReference>
<proteinExistence type="predicted"/>
<evidence type="ECO:0000256" key="2">
    <source>
        <dbReference type="ARBA" id="ARBA00022723"/>
    </source>
</evidence>
<dbReference type="STRING" id="658196.A0A397SWS7"/>
<evidence type="ECO:0000256" key="4">
    <source>
        <dbReference type="ARBA" id="ARBA00023002"/>
    </source>
</evidence>
<protein>
    <submittedName>
        <fullName evidence="7">Heme peroxidase</fullName>
    </submittedName>
</protein>
<evidence type="ECO:0000313" key="7">
    <source>
        <dbReference type="EMBL" id="RIA90433.1"/>
    </source>
</evidence>
<evidence type="ECO:0000256" key="5">
    <source>
        <dbReference type="ARBA" id="ARBA00023004"/>
    </source>
</evidence>
<dbReference type="InterPro" id="IPR050783">
    <property type="entry name" value="Oxylipin_biosynth_metab"/>
</dbReference>
<dbReference type="PRINTS" id="PR00457">
    <property type="entry name" value="ANPEROXIDASE"/>
</dbReference>
<dbReference type="Pfam" id="PF03098">
    <property type="entry name" value="An_peroxidase"/>
    <property type="match status" value="3"/>
</dbReference>
<dbReference type="EMBL" id="QKYT01000181">
    <property type="protein sequence ID" value="RIA90433.1"/>
    <property type="molecule type" value="Genomic_DNA"/>
</dbReference>
<feature type="binding site" description="axial binding residue" evidence="6">
    <location>
        <position position="367"/>
    </location>
    <ligand>
        <name>heme b</name>
        <dbReference type="ChEBI" id="CHEBI:60344"/>
    </ligand>
    <ligandPart>
        <name>Fe</name>
        <dbReference type="ChEBI" id="CHEBI:18248"/>
    </ligandPart>
</feature>
<dbReference type="InterPro" id="IPR010255">
    <property type="entry name" value="Haem_peroxidase_sf"/>
</dbReference>
<keyword evidence="2 6" id="KW-0479">Metal-binding</keyword>
<keyword evidence="4" id="KW-0560">Oxidoreductase</keyword>
<organism evidence="7 8">
    <name type="scientific">Glomus cerebriforme</name>
    <dbReference type="NCBI Taxonomy" id="658196"/>
    <lineage>
        <taxon>Eukaryota</taxon>
        <taxon>Fungi</taxon>
        <taxon>Fungi incertae sedis</taxon>
        <taxon>Mucoromycota</taxon>
        <taxon>Glomeromycotina</taxon>
        <taxon>Glomeromycetes</taxon>
        <taxon>Glomerales</taxon>
        <taxon>Glomeraceae</taxon>
        <taxon>Glomus</taxon>
    </lineage>
</organism>
<dbReference type="GO" id="GO:0006631">
    <property type="term" value="P:fatty acid metabolic process"/>
    <property type="evidence" value="ECO:0007669"/>
    <property type="project" value="UniProtKB-ARBA"/>
</dbReference>
<evidence type="ECO:0000256" key="1">
    <source>
        <dbReference type="ARBA" id="ARBA00022617"/>
    </source>
</evidence>
<dbReference type="GO" id="GO:0006979">
    <property type="term" value="P:response to oxidative stress"/>
    <property type="evidence" value="ECO:0007669"/>
    <property type="project" value="InterPro"/>
</dbReference>
<sequence>MSLKEEFYEHLHQIFSLAGLFVPKSSSEEMDSKILQYLLGLDDPIPDKILVELIKKIVIPKLPIDDSKLELEKFISTVSKLPHLPEFDTILPLLGRLLITQLWTDISKPPAMIAGDLYRSSDGSGYNKLSSSLGKANSQYALTSRIQNPIKLSVLPKPDQIFDEILVQDGEFVDHPAGISSMLFYLAIIITHDLFHTSMADPTINLNSSYLDLSPLYGSNADEQKSIRAFNGGLLKPDTFADSRILLQPPGVGALLILFSRNHNYIAQNLLEKNESGRFSITDPNDPKQLAKQDEDLFQTARLVNCGYYINVILHDYLRTILGLERTSGTWFLDPTTPYPKKGQLQSLPTGIGNLVSLEFNYIYRWHPAVSKEDTAWVENEFKEILGDDWENITIDEFKKKMGSWGRSIPKDPSKWTFKDIERDSDNRFKESDIARELINGTLKVAGAFGANRIAKVFRPIELLGIQSARNLGLSSLNDFRRSLNLVPYNSFEEMNPDPKVVEKLEKLYGSVDNVELYPGLMTEKSKPPELGSAVSLPFTVSRAILSDAVNLVRNDRFYTDDFSPRNLTVWGWKEVQSDPNDLSSGGVLHKLILRHVPNIYKENSALALYPFIIPSQTKKNLQSRGNDFWENLDYDVPKL</sequence>
<dbReference type="OrthoDB" id="823504at2759"/>
<dbReference type="CDD" id="cd09817">
    <property type="entry name" value="linoleate_diol_synthase_like"/>
    <property type="match status" value="1"/>
</dbReference>
<keyword evidence="8" id="KW-1185">Reference proteome</keyword>
<dbReference type="InterPro" id="IPR019791">
    <property type="entry name" value="Haem_peroxidase_animal"/>
</dbReference>